<proteinExistence type="inferred from homology"/>
<dbReference type="InterPro" id="IPR000917">
    <property type="entry name" value="Sulfatase_N"/>
</dbReference>
<protein>
    <submittedName>
        <fullName evidence="10">N-acetylglucosamine-6-sulfatase-like</fullName>
    </submittedName>
</protein>
<evidence type="ECO:0000313" key="11">
    <source>
        <dbReference type="Proteomes" id="UP000735302"/>
    </source>
</evidence>
<evidence type="ECO:0000259" key="9">
    <source>
        <dbReference type="Pfam" id="PF00884"/>
    </source>
</evidence>
<keyword evidence="3 8" id="KW-0732">Signal</keyword>
<evidence type="ECO:0000256" key="3">
    <source>
        <dbReference type="ARBA" id="ARBA00022729"/>
    </source>
</evidence>
<evidence type="ECO:0000256" key="7">
    <source>
        <dbReference type="SAM" id="MobiDB-lite"/>
    </source>
</evidence>
<feature type="domain" description="Sulfatase N-terminal" evidence="9">
    <location>
        <begin position="34"/>
        <end position="369"/>
    </location>
</feature>
<accession>A0AAV4A0F4</accession>
<dbReference type="GO" id="GO:0005539">
    <property type="term" value="F:glycosaminoglycan binding"/>
    <property type="evidence" value="ECO:0007669"/>
    <property type="project" value="TreeGrafter"/>
</dbReference>
<evidence type="ECO:0000256" key="5">
    <source>
        <dbReference type="ARBA" id="ARBA00023180"/>
    </source>
</evidence>
<comment type="caution">
    <text evidence="10">The sequence shown here is derived from an EMBL/GenBank/DDBJ whole genome shotgun (WGS) entry which is preliminary data.</text>
</comment>
<dbReference type="SUPFAM" id="SSF53649">
    <property type="entry name" value="Alkaline phosphatase-like"/>
    <property type="match status" value="2"/>
</dbReference>
<evidence type="ECO:0000256" key="4">
    <source>
        <dbReference type="ARBA" id="ARBA00022801"/>
    </source>
</evidence>
<reference evidence="10 11" key="1">
    <citation type="journal article" date="2021" name="Elife">
        <title>Chloroplast acquisition without the gene transfer in kleptoplastic sea slugs, Plakobranchus ocellatus.</title>
        <authorList>
            <person name="Maeda T."/>
            <person name="Takahashi S."/>
            <person name="Yoshida T."/>
            <person name="Shimamura S."/>
            <person name="Takaki Y."/>
            <person name="Nagai Y."/>
            <person name="Toyoda A."/>
            <person name="Suzuki Y."/>
            <person name="Arimoto A."/>
            <person name="Ishii H."/>
            <person name="Satoh N."/>
            <person name="Nishiyama T."/>
            <person name="Hasebe M."/>
            <person name="Maruyama T."/>
            <person name="Minagawa J."/>
            <person name="Obokata J."/>
            <person name="Shigenobu S."/>
        </authorList>
    </citation>
    <scope>NUCLEOTIDE SEQUENCE [LARGE SCALE GENOMIC DNA]</scope>
</reference>
<dbReference type="GO" id="GO:0030203">
    <property type="term" value="P:glycosaminoglycan metabolic process"/>
    <property type="evidence" value="ECO:0007669"/>
    <property type="project" value="InterPro"/>
</dbReference>
<evidence type="ECO:0000256" key="1">
    <source>
        <dbReference type="ARBA" id="ARBA00001913"/>
    </source>
</evidence>
<dbReference type="InterPro" id="IPR012251">
    <property type="entry name" value="GlcNAc_6-SO4ase"/>
</dbReference>
<comment type="similarity">
    <text evidence="2">Belongs to the sulfatase family.</text>
</comment>
<comment type="PTM">
    <text evidence="6">The conversion to 3-oxoalanine (also known as C-formylglycine, FGly), of a serine or cysteine residue in prokaryotes and of a cysteine residue in eukaryotes, is critical for catalytic activity.</text>
</comment>
<dbReference type="InterPro" id="IPR024607">
    <property type="entry name" value="Sulfatase_CS"/>
</dbReference>
<feature type="chain" id="PRO_5043337997" evidence="8">
    <location>
        <begin position="29"/>
        <end position="622"/>
    </location>
</feature>
<dbReference type="PANTHER" id="PTHR43108:SF8">
    <property type="entry name" value="SD21168P"/>
    <property type="match status" value="1"/>
</dbReference>
<dbReference type="EMBL" id="BLXT01003184">
    <property type="protein sequence ID" value="GFO01069.1"/>
    <property type="molecule type" value="Genomic_DNA"/>
</dbReference>
<keyword evidence="11" id="KW-1185">Reference proteome</keyword>
<evidence type="ECO:0000313" key="10">
    <source>
        <dbReference type="EMBL" id="GFO01069.1"/>
    </source>
</evidence>
<dbReference type="PIRSF" id="PIRSF036666">
    <property type="entry name" value="G6S"/>
    <property type="match status" value="1"/>
</dbReference>
<feature type="signal peptide" evidence="8">
    <location>
        <begin position="1"/>
        <end position="28"/>
    </location>
</feature>
<dbReference type="Pfam" id="PF00884">
    <property type="entry name" value="Sulfatase"/>
    <property type="match status" value="1"/>
</dbReference>
<keyword evidence="4" id="KW-0378">Hydrolase</keyword>
<feature type="compositionally biased region" description="Low complexity" evidence="7">
    <location>
        <begin position="399"/>
        <end position="416"/>
    </location>
</feature>
<dbReference type="Gene3D" id="3.40.720.10">
    <property type="entry name" value="Alkaline Phosphatase, subunit A"/>
    <property type="match status" value="2"/>
</dbReference>
<dbReference type="PANTHER" id="PTHR43108">
    <property type="entry name" value="N-ACETYLGLUCOSAMINE-6-SULFATASE FAMILY MEMBER"/>
    <property type="match status" value="1"/>
</dbReference>
<dbReference type="GO" id="GO:0008449">
    <property type="term" value="F:N-acetylglucosamine-6-sulfatase activity"/>
    <property type="evidence" value="ECO:0007669"/>
    <property type="project" value="InterPro"/>
</dbReference>
<name>A0AAV4A0F4_9GAST</name>
<evidence type="ECO:0000256" key="6">
    <source>
        <dbReference type="PIRSR" id="PIRSR036666-50"/>
    </source>
</evidence>
<evidence type="ECO:0000256" key="8">
    <source>
        <dbReference type="SAM" id="SignalP"/>
    </source>
</evidence>
<feature type="modified residue" description="3-oxoalanine (Cys)" evidence="6">
    <location>
        <position position="78"/>
    </location>
</feature>
<dbReference type="InterPro" id="IPR017850">
    <property type="entry name" value="Alkaline_phosphatase_core_sf"/>
</dbReference>
<evidence type="ECO:0000256" key="2">
    <source>
        <dbReference type="ARBA" id="ARBA00008779"/>
    </source>
</evidence>
<feature type="region of interest" description="Disordered" evidence="7">
    <location>
        <begin position="397"/>
        <end position="420"/>
    </location>
</feature>
<organism evidence="10 11">
    <name type="scientific">Plakobranchus ocellatus</name>
    <dbReference type="NCBI Taxonomy" id="259542"/>
    <lineage>
        <taxon>Eukaryota</taxon>
        <taxon>Metazoa</taxon>
        <taxon>Spiralia</taxon>
        <taxon>Lophotrochozoa</taxon>
        <taxon>Mollusca</taxon>
        <taxon>Gastropoda</taxon>
        <taxon>Heterobranchia</taxon>
        <taxon>Euthyneura</taxon>
        <taxon>Panpulmonata</taxon>
        <taxon>Sacoglossa</taxon>
        <taxon>Placobranchoidea</taxon>
        <taxon>Plakobranchidae</taxon>
        <taxon>Plakobranchus</taxon>
    </lineage>
</organism>
<gene>
    <name evidence="10" type="ORF">PoB_002757400</name>
</gene>
<sequence>MITDLSAWKLLSVVCCVVVLLEKNLLLAVKTTKPNIVFILTDDQDVALFGQHPMPKTKKLITDQGMLFTNMFVTSPLCCPSRSSILSGQFVHNHHTRNNSVSGGCSNSAWQKKTEPKTFITYLKADGYQTFFAGKYLNQYGFKKTGGVEHIPVGWDDWHALVGNSVYYNYSLSVNGKEEKHGDNYTEDYLPDVIHRKGLEFLSKQSERYPFFMMLSTPSCHAPFTPAPQYEEKFKNEKVPRTKNFNVHGKDKHWLIEQAITPMPDDVIEKVDENYRQRHRTLLSVDDMVEGVVNKLKDMGVLDNTYIFFSSDNGFHLGQFSLPIDKRQLYDFDIRVPLIVRGPGVKPNVTSAEAVMSIDLAPTFLDITGTNIPAQFDGMNLSPLLHPKQMNSALHNQEEAMSSSSSMNLSPPSQSARFNSGSPNLFRTSVLYEYFGEAEDTTPGCPQLNNQRVFESVTNIDLAPTFVDLSGSTIKTDHFDGMSFAPLLHGQTHPFRSTVMIEYYGEAKEDLPGCPKLKAQKVDHCDKEFHCVCEDAWNNTYGCIRYETSKESYKFCEFQDTANFIEVYDMNNDPYELTNIIKTASPDLLSKLTKKLAQLSLCAGKTFFYNRKMVEEAKYANF</sequence>
<dbReference type="CDD" id="cd16147">
    <property type="entry name" value="G6S"/>
    <property type="match status" value="1"/>
</dbReference>
<dbReference type="Proteomes" id="UP000735302">
    <property type="component" value="Unassembled WGS sequence"/>
</dbReference>
<keyword evidence="5" id="KW-0325">Glycoprotein</keyword>
<dbReference type="PROSITE" id="PS00149">
    <property type="entry name" value="SULFATASE_2"/>
    <property type="match status" value="1"/>
</dbReference>
<dbReference type="AlphaFoldDB" id="A0AAV4A0F4"/>
<comment type="cofactor">
    <cofactor evidence="1">
        <name>Ca(2+)</name>
        <dbReference type="ChEBI" id="CHEBI:29108"/>
    </cofactor>
</comment>